<evidence type="ECO:0000313" key="2">
    <source>
        <dbReference type="Proteomes" id="UP000269019"/>
    </source>
</evidence>
<protein>
    <recommendedName>
        <fullName evidence="3">Peroxide stress protein YaaA</fullName>
    </recommendedName>
</protein>
<keyword evidence="2" id="KW-1185">Reference proteome</keyword>
<dbReference type="PANTHER" id="PTHR30283:SF4">
    <property type="entry name" value="PEROXIDE STRESS RESISTANCE PROTEIN YAAA"/>
    <property type="match status" value="1"/>
</dbReference>
<sequence>MTSCGRFRYWFAMSSPNPTGAREAVCGGGCRVWLQVAIPGASSGLCFPAFPSILGALGATGLGLTPVFILLPPSETKAPGGSGAPLRLESLHFAEQFTAIRRTLIEDLLALDDATMAQVLKLSARQRDEVAANRQLLTAATMPAIARYTGVLYDALDAATLTEKQQSRLMVCSALFGLLAATDEIPHYRLSGGTKLPYRDSTDPAPTMKRRWQEAMSQALAELAAADDLIIDMRSGAYQALGGCDDLVTVRVESVQADGSRKVVSHHNKHYKGLAARLLASAKQTPTTLPEAAAIIAADPTLSPEITDDRLLTLIVER</sequence>
<dbReference type="PANTHER" id="PTHR30283">
    <property type="entry name" value="PEROXIDE STRESS RESPONSE PROTEIN YAAA"/>
    <property type="match status" value="1"/>
</dbReference>
<dbReference type="Proteomes" id="UP000269019">
    <property type="component" value="Chromosome"/>
</dbReference>
<dbReference type="KEGG" id="ccho:CCHOA_07180"/>
<accession>A0A3G6JA95</accession>
<dbReference type="Pfam" id="PF03883">
    <property type="entry name" value="H2O2_YaaD"/>
    <property type="match status" value="1"/>
</dbReference>
<evidence type="ECO:0000313" key="1">
    <source>
        <dbReference type="EMBL" id="AZA13828.1"/>
    </source>
</evidence>
<dbReference type="InterPro" id="IPR005583">
    <property type="entry name" value="YaaA"/>
</dbReference>
<dbReference type="GO" id="GO:0033194">
    <property type="term" value="P:response to hydroperoxide"/>
    <property type="evidence" value="ECO:0007669"/>
    <property type="project" value="TreeGrafter"/>
</dbReference>
<evidence type="ECO:0008006" key="3">
    <source>
        <dbReference type="Google" id="ProtNLM"/>
    </source>
</evidence>
<organism evidence="1 2">
    <name type="scientific">Corynebacterium choanae</name>
    <dbReference type="NCBI Taxonomy" id="1862358"/>
    <lineage>
        <taxon>Bacteria</taxon>
        <taxon>Bacillati</taxon>
        <taxon>Actinomycetota</taxon>
        <taxon>Actinomycetes</taxon>
        <taxon>Mycobacteriales</taxon>
        <taxon>Corynebacteriaceae</taxon>
        <taxon>Corynebacterium</taxon>
    </lineage>
</organism>
<name>A0A3G6JA95_9CORY</name>
<proteinExistence type="predicted"/>
<reference evidence="1 2" key="1">
    <citation type="submission" date="2018-11" db="EMBL/GenBank/DDBJ databases">
        <authorList>
            <person name="Kleinhagauer T."/>
            <person name="Glaeser S.P."/>
            <person name="Spergser J."/>
            <person name="Ruckert C."/>
            <person name="Kaempfer P."/>
            <person name="Busse H.-J."/>
        </authorList>
    </citation>
    <scope>NUCLEOTIDE SEQUENCE [LARGE SCALE GENOMIC DNA]</scope>
    <source>
        <strain evidence="1 2">200CH</strain>
    </source>
</reference>
<dbReference type="GO" id="GO:0005829">
    <property type="term" value="C:cytosol"/>
    <property type="evidence" value="ECO:0007669"/>
    <property type="project" value="TreeGrafter"/>
</dbReference>
<gene>
    <name evidence="1" type="ORF">CCHOA_07180</name>
</gene>
<dbReference type="AlphaFoldDB" id="A0A3G6JA95"/>
<dbReference type="EMBL" id="CP033896">
    <property type="protein sequence ID" value="AZA13828.1"/>
    <property type="molecule type" value="Genomic_DNA"/>
</dbReference>